<feature type="chain" id="PRO_5046891376" evidence="3">
    <location>
        <begin position="20"/>
        <end position="440"/>
    </location>
</feature>
<sequence>MILSLFIIIQLSIVSELLSVQILTRHGEITDTGLLEQRRLGEFLRKRYAETEQFLSETYVPTELYVRSSASTRCIHSAQALLAGLYPKGWGVDEALLFPVQVEVQQEEYLLKAFEKCEECLRVYKQFMESPEHRKMIDDLAPTFDQLEQLLLIDVNQGNIGLSDELKIAQQSLAKVLTEEHTRFFDGTGQWPKAGIGLLLGEMFFSNTHADLHLSPSSKTDHPFLGRKKFRAYVAHDYTITALLKALNGSLIEIVPSAAVVIVELHKTDNTPSIQIQYCTQAGGEYSCEEVIPKPCRASTCQLTTFQQFWKNHSIILNNTKYLINNNMATVFNPNYVAYRQDTCQNTESYPPIPTILQDGTFSSVQMRKKMIGFIIGFTCGGIVLIAGTVLCCCVSRKLREQKGHPLLKPGQYVYYDVGGGSGGVPRYDGKYHKVERTLD</sequence>
<proteinExistence type="inferred from homology"/>
<evidence type="ECO:0000256" key="2">
    <source>
        <dbReference type="SAM" id="Phobius"/>
    </source>
</evidence>
<name>A0ABQ9XL07_9EUKA</name>
<accession>A0ABQ9XL07</accession>
<keyword evidence="2" id="KW-1133">Transmembrane helix</keyword>
<dbReference type="Proteomes" id="UP001281761">
    <property type="component" value="Unassembled WGS sequence"/>
</dbReference>
<keyword evidence="2" id="KW-0472">Membrane</keyword>
<reference evidence="4 5" key="1">
    <citation type="journal article" date="2022" name="bioRxiv">
        <title>Genomics of Preaxostyla Flagellates Illuminates Evolutionary Transitions and the Path Towards Mitochondrial Loss.</title>
        <authorList>
            <person name="Novak L.V.F."/>
            <person name="Treitli S.C."/>
            <person name="Pyrih J."/>
            <person name="Halakuc P."/>
            <person name="Pipaliya S.V."/>
            <person name="Vacek V."/>
            <person name="Brzon O."/>
            <person name="Soukal P."/>
            <person name="Eme L."/>
            <person name="Dacks J.B."/>
            <person name="Karnkowska A."/>
            <person name="Elias M."/>
            <person name="Hampl V."/>
        </authorList>
    </citation>
    <scope>NUCLEOTIDE SEQUENCE [LARGE SCALE GENOMIC DNA]</scope>
    <source>
        <strain evidence="4">NAU3</strain>
        <tissue evidence="4">Gut</tissue>
    </source>
</reference>
<dbReference type="InterPro" id="IPR029033">
    <property type="entry name" value="His_PPase_superfam"/>
</dbReference>
<evidence type="ECO:0000256" key="1">
    <source>
        <dbReference type="ARBA" id="ARBA00005375"/>
    </source>
</evidence>
<dbReference type="EMBL" id="JARBJD010000104">
    <property type="protein sequence ID" value="KAK2952414.1"/>
    <property type="molecule type" value="Genomic_DNA"/>
</dbReference>
<comment type="similarity">
    <text evidence="1">Belongs to the histidine acid phosphatase family.</text>
</comment>
<keyword evidence="2" id="KW-0812">Transmembrane</keyword>
<dbReference type="CDD" id="cd07061">
    <property type="entry name" value="HP_HAP_like"/>
    <property type="match status" value="1"/>
</dbReference>
<dbReference type="InterPro" id="IPR000560">
    <property type="entry name" value="His_Pase_clade-2"/>
</dbReference>
<evidence type="ECO:0000256" key="3">
    <source>
        <dbReference type="SAM" id="SignalP"/>
    </source>
</evidence>
<dbReference type="Gene3D" id="3.40.50.1240">
    <property type="entry name" value="Phosphoglycerate mutase-like"/>
    <property type="match status" value="1"/>
</dbReference>
<evidence type="ECO:0000313" key="4">
    <source>
        <dbReference type="EMBL" id="KAK2952414.1"/>
    </source>
</evidence>
<dbReference type="Pfam" id="PF00328">
    <property type="entry name" value="His_Phos_2"/>
    <property type="match status" value="1"/>
</dbReference>
<dbReference type="PANTHER" id="PTHR11567:SF210">
    <property type="entry name" value="ACID PHOSPHATASE 5-RELATED"/>
    <property type="match status" value="1"/>
</dbReference>
<feature type="transmembrane region" description="Helical" evidence="2">
    <location>
        <begin position="371"/>
        <end position="395"/>
    </location>
</feature>
<feature type="signal peptide" evidence="3">
    <location>
        <begin position="1"/>
        <end position="19"/>
    </location>
</feature>
<protein>
    <submittedName>
        <fullName evidence="4">Uncharacterized protein</fullName>
    </submittedName>
</protein>
<dbReference type="SUPFAM" id="SSF53254">
    <property type="entry name" value="Phosphoglycerate mutase-like"/>
    <property type="match status" value="1"/>
</dbReference>
<comment type="caution">
    <text evidence="4">The sequence shown here is derived from an EMBL/GenBank/DDBJ whole genome shotgun (WGS) entry which is preliminary data.</text>
</comment>
<keyword evidence="5" id="KW-1185">Reference proteome</keyword>
<keyword evidence="3" id="KW-0732">Signal</keyword>
<dbReference type="InterPro" id="IPR050645">
    <property type="entry name" value="Histidine_acid_phosphatase"/>
</dbReference>
<gene>
    <name evidence="4" type="ORF">BLNAU_12676</name>
</gene>
<dbReference type="PANTHER" id="PTHR11567">
    <property type="entry name" value="ACID PHOSPHATASE-RELATED"/>
    <property type="match status" value="1"/>
</dbReference>
<organism evidence="4 5">
    <name type="scientific">Blattamonas nauphoetae</name>
    <dbReference type="NCBI Taxonomy" id="2049346"/>
    <lineage>
        <taxon>Eukaryota</taxon>
        <taxon>Metamonada</taxon>
        <taxon>Preaxostyla</taxon>
        <taxon>Oxymonadida</taxon>
        <taxon>Blattamonas</taxon>
    </lineage>
</organism>
<evidence type="ECO:0000313" key="5">
    <source>
        <dbReference type="Proteomes" id="UP001281761"/>
    </source>
</evidence>